<evidence type="ECO:0000313" key="3">
    <source>
        <dbReference type="EMBL" id="MDZ8118515.1"/>
    </source>
</evidence>
<evidence type="ECO:0000313" key="4">
    <source>
        <dbReference type="Proteomes" id="UP001290861"/>
    </source>
</evidence>
<sequence>MQPFTEEVIEVIREIPRGSVCSYGGVAALAGNPRAARQVVRVLHTYSEQEKLPWWRIVNSRGMIALKPGFGYEEQRERLEAEGIVFSNDRIDLRRFGWEPDDL</sequence>
<evidence type="ECO:0000259" key="2">
    <source>
        <dbReference type="Pfam" id="PF01035"/>
    </source>
</evidence>
<dbReference type="Proteomes" id="UP001290861">
    <property type="component" value="Unassembled WGS sequence"/>
</dbReference>
<dbReference type="InterPro" id="IPR014048">
    <property type="entry name" value="MethylDNA_cys_MeTrfase_DNA-bd"/>
</dbReference>
<gene>
    <name evidence="3" type="ORF">P9H32_07730</name>
</gene>
<dbReference type="InterPro" id="IPR036388">
    <property type="entry name" value="WH-like_DNA-bd_sf"/>
</dbReference>
<dbReference type="SUPFAM" id="SSF46767">
    <property type="entry name" value="Methylated DNA-protein cysteine methyltransferase, C-terminal domain"/>
    <property type="match status" value="1"/>
</dbReference>
<evidence type="ECO:0000256" key="1">
    <source>
        <dbReference type="ARBA" id="ARBA00022763"/>
    </source>
</evidence>
<protein>
    <submittedName>
        <fullName evidence="3">MGMT family protein</fullName>
    </submittedName>
</protein>
<accession>A0ABU5MWG6</accession>
<dbReference type="Gene3D" id="1.10.10.10">
    <property type="entry name" value="Winged helix-like DNA-binding domain superfamily/Winged helix DNA-binding domain"/>
    <property type="match status" value="1"/>
</dbReference>
<dbReference type="InterPro" id="IPR036217">
    <property type="entry name" value="MethylDNA_cys_MeTrfase_DNAb"/>
</dbReference>
<dbReference type="CDD" id="cd06445">
    <property type="entry name" value="ATase"/>
    <property type="match status" value="1"/>
</dbReference>
<dbReference type="InterPro" id="IPR052520">
    <property type="entry name" value="ATL_DNA_repair"/>
</dbReference>
<proteinExistence type="predicted"/>
<keyword evidence="1" id="KW-0227">DNA damage</keyword>
<reference evidence="3 4" key="1">
    <citation type="journal article" date="2024" name="Appl. Environ. Microbiol.">
        <title>Pontiella agarivorans sp. nov., a novel marine anaerobic bacterium capable of degrading macroalgal polysaccharides and fixing nitrogen.</title>
        <authorList>
            <person name="Liu N."/>
            <person name="Kivenson V."/>
            <person name="Peng X."/>
            <person name="Cui Z."/>
            <person name="Lankiewicz T.S."/>
            <person name="Gosselin K.M."/>
            <person name="English C.J."/>
            <person name="Blair E.M."/>
            <person name="O'Malley M.A."/>
            <person name="Valentine D.L."/>
        </authorList>
    </citation>
    <scope>NUCLEOTIDE SEQUENCE [LARGE SCALE GENOMIC DNA]</scope>
    <source>
        <strain evidence="3 4">NLcol2</strain>
    </source>
</reference>
<dbReference type="RefSeq" id="WP_322608314.1">
    <property type="nucleotide sequence ID" value="NZ_JARVCO010000010.1"/>
</dbReference>
<dbReference type="PANTHER" id="PTHR42942">
    <property type="entry name" value="6-O-METHYLGUANINE DNA METHYLTRANSFERASE"/>
    <property type="match status" value="1"/>
</dbReference>
<comment type="caution">
    <text evidence="3">The sequence shown here is derived from an EMBL/GenBank/DDBJ whole genome shotgun (WGS) entry which is preliminary data.</text>
</comment>
<dbReference type="Pfam" id="PF01035">
    <property type="entry name" value="DNA_binding_1"/>
    <property type="match status" value="1"/>
</dbReference>
<keyword evidence="4" id="KW-1185">Reference proteome</keyword>
<name>A0ABU5MWG6_9BACT</name>
<dbReference type="PANTHER" id="PTHR42942:SF1">
    <property type="entry name" value="ALKYLTRANSFERASE-LIKE PROTEIN 1"/>
    <property type="match status" value="1"/>
</dbReference>
<organism evidence="3 4">
    <name type="scientific">Pontiella agarivorans</name>
    <dbReference type="NCBI Taxonomy" id="3038953"/>
    <lineage>
        <taxon>Bacteria</taxon>
        <taxon>Pseudomonadati</taxon>
        <taxon>Kiritimatiellota</taxon>
        <taxon>Kiritimatiellia</taxon>
        <taxon>Kiritimatiellales</taxon>
        <taxon>Pontiellaceae</taxon>
        <taxon>Pontiella</taxon>
    </lineage>
</organism>
<dbReference type="EMBL" id="JARVCO010000010">
    <property type="protein sequence ID" value="MDZ8118515.1"/>
    <property type="molecule type" value="Genomic_DNA"/>
</dbReference>
<feature type="domain" description="Methylated-DNA-[protein]-cysteine S-methyltransferase DNA binding" evidence="2">
    <location>
        <begin position="3"/>
        <end position="84"/>
    </location>
</feature>